<dbReference type="InterPro" id="IPR053151">
    <property type="entry name" value="RNase_H-like"/>
</dbReference>
<evidence type="ECO:0000313" key="3">
    <source>
        <dbReference type="Proteomes" id="UP001372338"/>
    </source>
</evidence>
<evidence type="ECO:0000259" key="1">
    <source>
        <dbReference type="Pfam" id="PF13456"/>
    </source>
</evidence>
<feature type="domain" description="RNase H type-1" evidence="1">
    <location>
        <begin position="92"/>
        <end position="177"/>
    </location>
</feature>
<dbReference type="InterPro" id="IPR002156">
    <property type="entry name" value="RNaseH_domain"/>
</dbReference>
<dbReference type="Pfam" id="PF13456">
    <property type="entry name" value="RVT_3"/>
    <property type="match status" value="1"/>
</dbReference>
<sequence length="228" mass="26426">MTRMVRTDIDQKRMKAKRTWMHVRCCHPDLCRLILIPYQNTHIANHAQPELKFETISNLLLKPPTFFWCGRLIRNYPGFELVIRVSDGSVVIGGVEVVRLEPWSRWLGGFSKKIGLATAYKAKLWRILTGLQLAWNLDIIRLIMECDSLSIITLLNSHEDSRCPRNLNGLISHIQLLRGKDWEGNMCADQSDHLANSTLHLDFGCHTVDRPDLTLRRFLSQYYRKCAL</sequence>
<comment type="caution">
    <text evidence="2">The sequence shown here is derived from an EMBL/GenBank/DDBJ whole genome shotgun (WGS) entry which is preliminary data.</text>
</comment>
<dbReference type="PANTHER" id="PTHR47723">
    <property type="entry name" value="OS05G0353850 PROTEIN"/>
    <property type="match status" value="1"/>
</dbReference>
<keyword evidence="3" id="KW-1185">Reference proteome</keyword>
<dbReference type="GO" id="GO:0003676">
    <property type="term" value="F:nucleic acid binding"/>
    <property type="evidence" value="ECO:0007669"/>
    <property type="project" value="InterPro"/>
</dbReference>
<dbReference type="InterPro" id="IPR044730">
    <property type="entry name" value="RNase_H-like_dom_plant"/>
</dbReference>
<protein>
    <recommendedName>
        <fullName evidence="1">RNase H type-1 domain-containing protein</fullName>
    </recommendedName>
</protein>
<organism evidence="2 3">
    <name type="scientific">Crotalaria pallida</name>
    <name type="common">Smooth rattlebox</name>
    <name type="synonym">Crotalaria striata</name>
    <dbReference type="NCBI Taxonomy" id="3830"/>
    <lineage>
        <taxon>Eukaryota</taxon>
        <taxon>Viridiplantae</taxon>
        <taxon>Streptophyta</taxon>
        <taxon>Embryophyta</taxon>
        <taxon>Tracheophyta</taxon>
        <taxon>Spermatophyta</taxon>
        <taxon>Magnoliopsida</taxon>
        <taxon>eudicotyledons</taxon>
        <taxon>Gunneridae</taxon>
        <taxon>Pentapetalae</taxon>
        <taxon>rosids</taxon>
        <taxon>fabids</taxon>
        <taxon>Fabales</taxon>
        <taxon>Fabaceae</taxon>
        <taxon>Papilionoideae</taxon>
        <taxon>50 kb inversion clade</taxon>
        <taxon>genistoids sensu lato</taxon>
        <taxon>core genistoids</taxon>
        <taxon>Crotalarieae</taxon>
        <taxon>Crotalaria</taxon>
    </lineage>
</organism>
<dbReference type="EMBL" id="JAYWIO010000004">
    <property type="protein sequence ID" value="KAK7269674.1"/>
    <property type="molecule type" value="Genomic_DNA"/>
</dbReference>
<gene>
    <name evidence="2" type="ORF">RIF29_22408</name>
</gene>
<name>A0AAN9F6J3_CROPI</name>
<proteinExistence type="predicted"/>
<dbReference type="AlphaFoldDB" id="A0AAN9F6J3"/>
<dbReference type="Proteomes" id="UP001372338">
    <property type="component" value="Unassembled WGS sequence"/>
</dbReference>
<evidence type="ECO:0000313" key="2">
    <source>
        <dbReference type="EMBL" id="KAK7269674.1"/>
    </source>
</evidence>
<dbReference type="CDD" id="cd06222">
    <property type="entry name" value="RNase_H_like"/>
    <property type="match status" value="1"/>
</dbReference>
<dbReference type="GO" id="GO:0004523">
    <property type="term" value="F:RNA-DNA hybrid ribonuclease activity"/>
    <property type="evidence" value="ECO:0007669"/>
    <property type="project" value="InterPro"/>
</dbReference>
<reference evidence="2 3" key="1">
    <citation type="submission" date="2024-01" db="EMBL/GenBank/DDBJ databases">
        <title>The genomes of 5 underutilized Papilionoideae crops provide insights into root nodulation and disease resistanc.</title>
        <authorList>
            <person name="Yuan L."/>
        </authorList>
    </citation>
    <scope>NUCLEOTIDE SEQUENCE [LARGE SCALE GENOMIC DNA]</scope>
    <source>
        <strain evidence="2">ZHUSHIDOU_FW_LH</strain>
        <tissue evidence="2">Leaf</tissue>
    </source>
</reference>
<accession>A0AAN9F6J3</accession>
<dbReference type="PANTHER" id="PTHR47723:SF19">
    <property type="entry name" value="POLYNUCLEOTIDYL TRANSFERASE, RIBONUCLEASE H-LIKE SUPERFAMILY PROTEIN"/>
    <property type="match status" value="1"/>
</dbReference>